<feature type="transmembrane region" description="Helical" evidence="2">
    <location>
        <begin position="132"/>
        <end position="152"/>
    </location>
</feature>
<evidence type="ECO:0008006" key="5">
    <source>
        <dbReference type="Google" id="ProtNLM"/>
    </source>
</evidence>
<feature type="transmembrane region" description="Helical" evidence="2">
    <location>
        <begin position="7"/>
        <end position="28"/>
    </location>
</feature>
<name>A0ABP6QLR0_9ACTN</name>
<sequence>MARQLRIWAAATGALALLGVVAGLLWAWTAPRSPYLIYQHKAWMAEPDGESLISADGHLAVIVVILGLLSGGVAYLLAGRRNDLALITGLATGGAAGSLVGWAIGHRFGLAAFEEAVRTAPDGTRVDGALSLGAHGVVLLWPLAALIVFGLLESLDVARRSAPSDVGDLRAREGDEIGGAQLDLEPAPPRRDVDGPGPLAP</sequence>
<dbReference type="Proteomes" id="UP001501237">
    <property type="component" value="Unassembled WGS sequence"/>
</dbReference>
<feature type="region of interest" description="Disordered" evidence="1">
    <location>
        <begin position="163"/>
        <end position="201"/>
    </location>
</feature>
<reference evidence="4" key="1">
    <citation type="journal article" date="2019" name="Int. J. Syst. Evol. Microbiol.">
        <title>The Global Catalogue of Microorganisms (GCM) 10K type strain sequencing project: providing services to taxonomists for standard genome sequencing and annotation.</title>
        <authorList>
            <consortium name="The Broad Institute Genomics Platform"/>
            <consortium name="The Broad Institute Genome Sequencing Center for Infectious Disease"/>
            <person name="Wu L."/>
            <person name="Ma J."/>
        </authorList>
    </citation>
    <scope>NUCLEOTIDE SEQUENCE [LARGE SCALE GENOMIC DNA]</scope>
    <source>
        <strain evidence="4">JCM 9377</strain>
    </source>
</reference>
<evidence type="ECO:0000313" key="3">
    <source>
        <dbReference type="EMBL" id="GAA3233874.1"/>
    </source>
</evidence>
<organism evidence="3 4">
    <name type="scientific">Actinocorallia longicatena</name>
    <dbReference type="NCBI Taxonomy" id="111803"/>
    <lineage>
        <taxon>Bacteria</taxon>
        <taxon>Bacillati</taxon>
        <taxon>Actinomycetota</taxon>
        <taxon>Actinomycetes</taxon>
        <taxon>Streptosporangiales</taxon>
        <taxon>Thermomonosporaceae</taxon>
        <taxon>Actinocorallia</taxon>
    </lineage>
</organism>
<gene>
    <name evidence="3" type="ORF">GCM10010468_66680</name>
</gene>
<keyword evidence="2" id="KW-0812">Transmembrane</keyword>
<evidence type="ECO:0000256" key="1">
    <source>
        <dbReference type="SAM" id="MobiDB-lite"/>
    </source>
</evidence>
<keyword evidence="2" id="KW-0472">Membrane</keyword>
<accession>A0ABP6QLR0</accession>
<keyword evidence="4" id="KW-1185">Reference proteome</keyword>
<feature type="transmembrane region" description="Helical" evidence="2">
    <location>
        <begin position="57"/>
        <end position="77"/>
    </location>
</feature>
<evidence type="ECO:0000313" key="4">
    <source>
        <dbReference type="Proteomes" id="UP001501237"/>
    </source>
</evidence>
<protein>
    <recommendedName>
        <fullName evidence="5">DUF2567 domain-containing protein</fullName>
    </recommendedName>
</protein>
<evidence type="ECO:0000256" key="2">
    <source>
        <dbReference type="SAM" id="Phobius"/>
    </source>
</evidence>
<dbReference type="EMBL" id="BAAAUV010000025">
    <property type="protein sequence ID" value="GAA3233874.1"/>
    <property type="molecule type" value="Genomic_DNA"/>
</dbReference>
<keyword evidence="2" id="KW-1133">Transmembrane helix</keyword>
<proteinExistence type="predicted"/>
<comment type="caution">
    <text evidence="3">The sequence shown here is derived from an EMBL/GenBank/DDBJ whole genome shotgun (WGS) entry which is preliminary data.</text>
</comment>
<feature type="transmembrane region" description="Helical" evidence="2">
    <location>
        <begin position="84"/>
        <end position="104"/>
    </location>
</feature>